<dbReference type="Proteomes" id="UP000184447">
    <property type="component" value="Unassembled WGS sequence"/>
</dbReference>
<evidence type="ECO:0000313" key="3">
    <source>
        <dbReference type="Proteomes" id="UP000184447"/>
    </source>
</evidence>
<sequence length="204" mass="23143">MADFSKMTNKQKREYIWDYYKLPIIGGIILISIVVSVVNSMVNGEIYAFNLTVIGGYLDTEKNAEIGEDITKLLYQGDDRTLASVDYYSLMPDQNNVLQLDYNMAQKFTAKVAAKQIDVIILPEEMYNAYLQEGFFLDLKQVSGVNLLDSKLAQNEEGVFGVYLDSNDFYNIEEYESGKYILGIVSSTERVEEDVKVINSLLSK</sequence>
<gene>
    <name evidence="2" type="ORF">SAMN02745207_02533</name>
</gene>
<dbReference type="AlphaFoldDB" id="A0A1M5VVV9"/>
<keyword evidence="1" id="KW-0472">Membrane</keyword>
<protein>
    <submittedName>
        <fullName evidence="2">Uncharacterized protein</fullName>
    </submittedName>
</protein>
<name>A0A1M5VVV9_9CLOT</name>
<evidence type="ECO:0000313" key="2">
    <source>
        <dbReference type="EMBL" id="SHH79338.1"/>
    </source>
</evidence>
<keyword evidence="1" id="KW-0812">Transmembrane</keyword>
<keyword evidence="1" id="KW-1133">Transmembrane helix</keyword>
<proteinExistence type="predicted"/>
<dbReference type="STRING" id="1121316.SAMN02745207_02533"/>
<reference evidence="2 3" key="1">
    <citation type="submission" date="2016-11" db="EMBL/GenBank/DDBJ databases">
        <authorList>
            <person name="Jaros S."/>
            <person name="Januszkiewicz K."/>
            <person name="Wedrychowicz H."/>
        </authorList>
    </citation>
    <scope>NUCLEOTIDE SEQUENCE [LARGE SCALE GENOMIC DNA]</scope>
    <source>
        <strain evidence="2 3">DSM 8605</strain>
    </source>
</reference>
<keyword evidence="3" id="KW-1185">Reference proteome</keyword>
<evidence type="ECO:0000256" key="1">
    <source>
        <dbReference type="SAM" id="Phobius"/>
    </source>
</evidence>
<dbReference type="OrthoDB" id="1925387at2"/>
<dbReference type="RefSeq" id="WP_073338789.1">
    <property type="nucleotide sequence ID" value="NZ_FQXM01000013.1"/>
</dbReference>
<feature type="transmembrane region" description="Helical" evidence="1">
    <location>
        <begin position="20"/>
        <end position="42"/>
    </location>
</feature>
<accession>A0A1M5VVV9</accession>
<dbReference type="EMBL" id="FQXM01000013">
    <property type="protein sequence ID" value="SHH79338.1"/>
    <property type="molecule type" value="Genomic_DNA"/>
</dbReference>
<organism evidence="2 3">
    <name type="scientific">Clostridium grantii DSM 8605</name>
    <dbReference type="NCBI Taxonomy" id="1121316"/>
    <lineage>
        <taxon>Bacteria</taxon>
        <taxon>Bacillati</taxon>
        <taxon>Bacillota</taxon>
        <taxon>Clostridia</taxon>
        <taxon>Eubacteriales</taxon>
        <taxon>Clostridiaceae</taxon>
        <taxon>Clostridium</taxon>
    </lineage>
</organism>